<dbReference type="OrthoDB" id="9796962at2"/>
<feature type="signal peptide" evidence="1">
    <location>
        <begin position="1"/>
        <end position="24"/>
    </location>
</feature>
<feature type="chain" id="PRO_5012116674" description="Copper chaperone PCu(A)C" evidence="1">
    <location>
        <begin position="25"/>
        <end position="150"/>
    </location>
</feature>
<evidence type="ECO:0008006" key="4">
    <source>
        <dbReference type="Google" id="ProtNLM"/>
    </source>
</evidence>
<reference evidence="2 3" key="1">
    <citation type="submission" date="2016-12" db="EMBL/GenBank/DDBJ databases">
        <authorList>
            <person name="Song W.-J."/>
            <person name="Kurnit D.M."/>
        </authorList>
    </citation>
    <scope>NUCLEOTIDE SEQUENCE [LARGE SCALE GENOMIC DNA]</scope>
    <source>
        <strain evidence="2 3">CECT 9026</strain>
    </source>
</reference>
<name>A0A1N6M0R5_9VIBR</name>
<dbReference type="Pfam" id="PF04314">
    <property type="entry name" value="PCuAC"/>
    <property type="match status" value="1"/>
</dbReference>
<gene>
    <name evidence="2" type="ORF">VSP9026_00624</name>
</gene>
<dbReference type="RefSeq" id="WP_139302091.1">
    <property type="nucleotide sequence ID" value="NZ_AP024907.1"/>
</dbReference>
<dbReference type="SUPFAM" id="SSF110087">
    <property type="entry name" value="DR1885-like metal-binding protein"/>
    <property type="match status" value="1"/>
</dbReference>
<dbReference type="Gene3D" id="2.60.40.1890">
    <property type="entry name" value="PCu(A)C copper chaperone"/>
    <property type="match status" value="1"/>
</dbReference>
<accession>A0A1N6M0R5</accession>
<dbReference type="Proteomes" id="UP000184774">
    <property type="component" value="Unassembled WGS sequence"/>
</dbReference>
<dbReference type="InterPro" id="IPR036182">
    <property type="entry name" value="PCuAC_sf"/>
</dbReference>
<sequence>MTNFSWCRMGLIFVLMAVTRMVFAATLAENIEVGKAEIFMPQRNASATGSKMTIYNRSDKPLIIREVTGQRFKQIMLHATTYKSGQREMYPVEQITVAAHQKLALTPNTSHIMLMGFTRPLQRGEFVSLILHTNQGLVRVIARVVPMSIR</sequence>
<dbReference type="InterPro" id="IPR058248">
    <property type="entry name" value="Lxx211020-like"/>
</dbReference>
<evidence type="ECO:0000313" key="2">
    <source>
        <dbReference type="EMBL" id="SIO92991.1"/>
    </source>
</evidence>
<evidence type="ECO:0000313" key="3">
    <source>
        <dbReference type="Proteomes" id="UP000184774"/>
    </source>
</evidence>
<evidence type="ECO:0000256" key="1">
    <source>
        <dbReference type="SAM" id="SignalP"/>
    </source>
</evidence>
<dbReference type="InterPro" id="IPR007410">
    <property type="entry name" value="LpqE-like"/>
</dbReference>
<dbReference type="EMBL" id="FSSB01000007">
    <property type="protein sequence ID" value="SIO92991.1"/>
    <property type="molecule type" value="Genomic_DNA"/>
</dbReference>
<dbReference type="PANTHER" id="PTHR36302">
    <property type="entry name" value="BLR7088 PROTEIN"/>
    <property type="match status" value="1"/>
</dbReference>
<organism evidence="2 3">
    <name type="scientific">Vibrio spartinae</name>
    <dbReference type="NCBI Taxonomy" id="1918945"/>
    <lineage>
        <taxon>Bacteria</taxon>
        <taxon>Pseudomonadati</taxon>
        <taxon>Pseudomonadota</taxon>
        <taxon>Gammaproteobacteria</taxon>
        <taxon>Vibrionales</taxon>
        <taxon>Vibrionaceae</taxon>
        <taxon>Vibrio</taxon>
    </lineage>
</organism>
<dbReference type="AlphaFoldDB" id="A0A1N6M0R5"/>
<dbReference type="PANTHER" id="PTHR36302:SF1">
    <property type="entry name" value="COPPER CHAPERONE PCU(A)C"/>
    <property type="match status" value="1"/>
</dbReference>
<proteinExistence type="predicted"/>
<protein>
    <recommendedName>
        <fullName evidence="4">Copper chaperone PCu(A)C</fullName>
    </recommendedName>
</protein>
<keyword evidence="1" id="KW-0732">Signal</keyword>